<evidence type="ECO:0000313" key="2">
    <source>
        <dbReference type="Proteomes" id="UP000228921"/>
    </source>
</evidence>
<name>A0A2M8P3R1_9CHLR</name>
<dbReference type="Proteomes" id="UP000228921">
    <property type="component" value="Unassembled WGS sequence"/>
</dbReference>
<organism evidence="1 2">
    <name type="scientific">Candidatus Thermofonsia Clade 1 bacterium</name>
    <dbReference type="NCBI Taxonomy" id="2364210"/>
    <lineage>
        <taxon>Bacteria</taxon>
        <taxon>Bacillati</taxon>
        <taxon>Chloroflexota</taxon>
        <taxon>Candidatus Thermofontia</taxon>
        <taxon>Candidatus Thermofonsia Clade 1</taxon>
    </lineage>
</organism>
<proteinExistence type="predicted"/>
<protein>
    <recommendedName>
        <fullName evidence="3">Zona occludens toxin N-terminal domain-containing protein</fullName>
    </recommendedName>
</protein>
<sequence>MFGAGFLLADAFLRMVANYRVVWLSGRFGGGKTSLAVWIAAWLVKNSYARRVVSNIPITGRVDPPPVPINDSVILLDESWMYVDSWNDVKAYAAFLRKANLYLLLPSVWAPHSRLRILECHRVFNGYVLSLPFWVYRWSLGMASISEKGYFALWMPHLVFGMYDTEYIPKDDGGIVDAIAASIGELPSGRSRSARQTASASSSESSLVEEYARRIDDAADTIERRLRYLNAVGRRR</sequence>
<evidence type="ECO:0000313" key="1">
    <source>
        <dbReference type="EMBL" id="PJF32187.1"/>
    </source>
</evidence>
<comment type="caution">
    <text evidence="1">The sequence shown here is derived from an EMBL/GenBank/DDBJ whole genome shotgun (WGS) entry which is preliminary data.</text>
</comment>
<gene>
    <name evidence="1" type="ORF">CUN51_00735</name>
</gene>
<reference evidence="1 2" key="1">
    <citation type="submission" date="2017-11" db="EMBL/GenBank/DDBJ databases">
        <title>Evolution of Phototrophy in the Chloroflexi Phylum Driven by Horizontal Gene Transfer.</title>
        <authorList>
            <person name="Ward L.M."/>
            <person name="Hemp J."/>
            <person name="Shih P.M."/>
            <person name="Mcglynn S.E."/>
            <person name="Fischer W."/>
        </authorList>
    </citation>
    <scope>NUCLEOTIDE SEQUENCE [LARGE SCALE GENOMIC DNA]</scope>
    <source>
        <strain evidence="1">CP2_2F</strain>
    </source>
</reference>
<evidence type="ECO:0008006" key="3">
    <source>
        <dbReference type="Google" id="ProtNLM"/>
    </source>
</evidence>
<dbReference type="AlphaFoldDB" id="A0A2M8P3R1"/>
<accession>A0A2M8P3R1</accession>
<dbReference type="EMBL" id="PGTK01000001">
    <property type="protein sequence ID" value="PJF32187.1"/>
    <property type="molecule type" value="Genomic_DNA"/>
</dbReference>